<reference evidence="2 3" key="1">
    <citation type="journal article" date="2016" name="Environ. Microbiol.">
        <title>Genomic resolution of a cold subsurface aquifer community provides metabolic insights for novel microbes adapted to high CO concentrations.</title>
        <authorList>
            <person name="Probst A.J."/>
            <person name="Castelle C.J."/>
            <person name="Singh A."/>
            <person name="Brown C.T."/>
            <person name="Anantharaman K."/>
            <person name="Sharon I."/>
            <person name="Hug L.A."/>
            <person name="Burstein D."/>
            <person name="Emerson J.B."/>
            <person name="Thomas B.C."/>
            <person name="Banfield J.F."/>
        </authorList>
    </citation>
    <scope>NUCLEOTIDE SEQUENCE [LARGE SCALE GENOMIC DNA]</scope>
    <source>
        <strain evidence="2">CG1_02_31_12</strain>
    </source>
</reference>
<feature type="transmembrane region" description="Helical" evidence="1">
    <location>
        <begin position="157"/>
        <end position="175"/>
    </location>
</feature>
<dbReference type="EMBL" id="MNVM01000020">
    <property type="protein sequence ID" value="OIO29515.1"/>
    <property type="molecule type" value="Genomic_DNA"/>
</dbReference>
<dbReference type="AlphaFoldDB" id="A0A1J4V0N3"/>
<keyword evidence="1" id="KW-0472">Membrane</keyword>
<feature type="transmembrane region" description="Helical" evidence="1">
    <location>
        <begin position="107"/>
        <end position="126"/>
    </location>
</feature>
<feature type="transmembrane region" description="Helical" evidence="1">
    <location>
        <begin position="7"/>
        <end position="28"/>
    </location>
</feature>
<name>A0A1J4V0N3_9BACT</name>
<gene>
    <name evidence="2" type="ORF">AUJ22_01285</name>
</gene>
<keyword evidence="1" id="KW-0812">Transmembrane</keyword>
<evidence type="ECO:0000313" key="3">
    <source>
        <dbReference type="Proteomes" id="UP000185769"/>
    </source>
</evidence>
<comment type="caution">
    <text evidence="2">The sequence shown here is derived from an EMBL/GenBank/DDBJ whole genome shotgun (WGS) entry which is preliminary data.</text>
</comment>
<keyword evidence="1" id="KW-1133">Transmembrane helix</keyword>
<sequence length="183" mass="20459">MNTQSKVLKWSLIVGIVIVINLFFNYTLSLVYKNPTFEAFCPNTSQIVKIIDNQESCVTAGGQWNSGVYNQYLKETNQPTAPQGYCDQQFTCRNDYDAAQKMYDRNVFITLVILGAFCVAIGNFLMGNMLISIALSLAGVLSFIVASMRYWSSADDLIKVIILAIALGILVWVAIKKFKNNIE</sequence>
<proteinExistence type="predicted"/>
<dbReference type="STRING" id="1805280.AUJ22_01285"/>
<protein>
    <submittedName>
        <fullName evidence="2">Uncharacterized protein</fullName>
    </submittedName>
</protein>
<evidence type="ECO:0000313" key="2">
    <source>
        <dbReference type="EMBL" id="OIO29515.1"/>
    </source>
</evidence>
<accession>A0A1J4V0N3</accession>
<feature type="transmembrane region" description="Helical" evidence="1">
    <location>
        <begin position="133"/>
        <end position="151"/>
    </location>
</feature>
<evidence type="ECO:0000256" key="1">
    <source>
        <dbReference type="SAM" id="Phobius"/>
    </source>
</evidence>
<dbReference type="Proteomes" id="UP000185769">
    <property type="component" value="Unassembled WGS sequence"/>
</dbReference>
<organism evidence="2 3">
    <name type="scientific">Candidatus Nomurabacteria bacterium CG1_02_31_12</name>
    <dbReference type="NCBI Taxonomy" id="1805280"/>
    <lineage>
        <taxon>Bacteria</taxon>
        <taxon>Candidatus Nomuraibacteriota</taxon>
    </lineage>
</organism>